<reference evidence="11 12" key="1">
    <citation type="journal article" date="2011" name="Front. Microbiol.">
        <title>Genomic signatures of strain selection and enhancement in Bacillus atrophaeus var. globigii, a historical biowarfare simulant.</title>
        <authorList>
            <person name="Gibbons H.S."/>
            <person name="Broomall S.M."/>
            <person name="McNew L.A."/>
            <person name="Daligault H."/>
            <person name="Chapman C."/>
            <person name="Bruce D."/>
            <person name="Karavis M."/>
            <person name="Krepps M."/>
            <person name="McGregor P.A."/>
            <person name="Hong C."/>
            <person name="Park K.H."/>
            <person name="Akmal A."/>
            <person name="Feldman A."/>
            <person name="Lin J.S."/>
            <person name="Chang W.E."/>
            <person name="Higgs B.W."/>
            <person name="Demirev P."/>
            <person name="Lindquist J."/>
            <person name="Liem A."/>
            <person name="Fochler E."/>
            <person name="Read T.D."/>
            <person name="Tapia R."/>
            <person name="Johnson S."/>
            <person name="Bishop-Lilly K.A."/>
            <person name="Detter C."/>
            <person name="Han C."/>
            <person name="Sozhamannan S."/>
            <person name="Rosenzweig C.N."/>
            <person name="Skowronski E.W."/>
        </authorList>
    </citation>
    <scope>NUCLEOTIDE SEQUENCE [LARGE SCALE GENOMIC DNA]</scope>
    <source>
        <strain evidence="11 12">Y4G10-17</strain>
    </source>
</reference>
<keyword evidence="8 10" id="KW-0472">Membrane</keyword>
<evidence type="ECO:0000256" key="3">
    <source>
        <dbReference type="ARBA" id="ARBA00022475"/>
    </source>
</evidence>
<comment type="caution">
    <text evidence="11">The sequence shown here is derived from an EMBL/GenBank/DDBJ whole genome shotgun (WGS) entry which is preliminary data.</text>
</comment>
<comment type="subunit">
    <text evidence="10">The Tol-Pal system is composed of five core proteins: the inner membrane proteins TolA, TolQ and TolR, the periplasmic protein TolB and the outer membrane protein Pal. They form a network linking the inner and outer membranes and the peptidoglycan layer.</text>
</comment>
<evidence type="ECO:0000256" key="4">
    <source>
        <dbReference type="ARBA" id="ARBA00022519"/>
    </source>
</evidence>
<evidence type="ECO:0000256" key="5">
    <source>
        <dbReference type="ARBA" id="ARBA00022618"/>
    </source>
</evidence>
<dbReference type="InterPro" id="IPR003400">
    <property type="entry name" value="ExbD"/>
</dbReference>
<keyword evidence="3 10" id="KW-1003">Cell membrane</keyword>
<evidence type="ECO:0000256" key="6">
    <source>
        <dbReference type="ARBA" id="ARBA00022692"/>
    </source>
</evidence>
<keyword evidence="9 10" id="KW-0131">Cell cycle</keyword>
<keyword evidence="4 10" id="KW-0997">Cell inner membrane</keyword>
<dbReference type="GO" id="GO:0051301">
    <property type="term" value="P:cell division"/>
    <property type="evidence" value="ECO:0007669"/>
    <property type="project" value="UniProtKB-UniRule"/>
</dbReference>
<dbReference type="Gene3D" id="3.30.420.270">
    <property type="match status" value="1"/>
</dbReference>
<dbReference type="GO" id="GO:0015031">
    <property type="term" value="P:protein transport"/>
    <property type="evidence" value="ECO:0007669"/>
    <property type="project" value="InterPro"/>
</dbReference>
<comment type="similarity">
    <text evidence="2 10">Belongs to the ExbD/TolR family.</text>
</comment>
<dbReference type="GO" id="GO:0005886">
    <property type="term" value="C:plasma membrane"/>
    <property type="evidence" value="ECO:0007669"/>
    <property type="project" value="UniProtKB-SubCell"/>
</dbReference>
<dbReference type="EMBL" id="PIPO01000006">
    <property type="protein sequence ID" value="RUO30285.1"/>
    <property type="molecule type" value="Genomic_DNA"/>
</dbReference>
<evidence type="ECO:0000256" key="7">
    <source>
        <dbReference type="ARBA" id="ARBA00022989"/>
    </source>
</evidence>
<dbReference type="GO" id="GO:0022857">
    <property type="term" value="F:transmembrane transporter activity"/>
    <property type="evidence" value="ECO:0007669"/>
    <property type="project" value="InterPro"/>
</dbReference>
<dbReference type="PANTHER" id="PTHR30558:SF7">
    <property type="entry name" value="TOL-PAL SYSTEM PROTEIN TOLR"/>
    <property type="match status" value="1"/>
</dbReference>
<accession>A0A432WD09</accession>
<keyword evidence="6 10" id="KW-0812">Transmembrane</keyword>
<keyword evidence="7 10" id="KW-1133">Transmembrane helix</keyword>
<name>A0A432WD09_9GAMM</name>
<dbReference type="AlphaFoldDB" id="A0A432WD09"/>
<evidence type="ECO:0000256" key="1">
    <source>
        <dbReference type="ARBA" id="ARBA00004162"/>
    </source>
</evidence>
<evidence type="ECO:0000256" key="2">
    <source>
        <dbReference type="ARBA" id="ARBA00005811"/>
    </source>
</evidence>
<comment type="function">
    <text evidence="10">Part of the Tol-Pal system, which plays a role in outer membrane invagination during cell division and is important for maintaining outer membrane integrity.</text>
</comment>
<keyword evidence="12" id="KW-1185">Reference proteome</keyword>
<dbReference type="RefSeq" id="WP_126799767.1">
    <property type="nucleotide sequence ID" value="NZ_PIPO01000006.1"/>
</dbReference>
<evidence type="ECO:0000256" key="10">
    <source>
        <dbReference type="HAMAP-Rule" id="MF_02203"/>
    </source>
</evidence>
<organism evidence="11 12">
    <name type="scientific">Aliidiomarina soli</name>
    <dbReference type="NCBI Taxonomy" id="1928574"/>
    <lineage>
        <taxon>Bacteria</taxon>
        <taxon>Pseudomonadati</taxon>
        <taxon>Pseudomonadota</taxon>
        <taxon>Gammaproteobacteria</taxon>
        <taxon>Alteromonadales</taxon>
        <taxon>Idiomarinaceae</taxon>
        <taxon>Aliidiomarina</taxon>
    </lineage>
</organism>
<feature type="transmembrane region" description="Helical" evidence="10">
    <location>
        <begin position="21"/>
        <end position="40"/>
    </location>
</feature>
<evidence type="ECO:0000256" key="9">
    <source>
        <dbReference type="ARBA" id="ARBA00023306"/>
    </source>
</evidence>
<dbReference type="NCBIfam" id="TIGR02801">
    <property type="entry name" value="tolR"/>
    <property type="match status" value="1"/>
</dbReference>
<keyword evidence="5 10" id="KW-0132">Cell division</keyword>
<protein>
    <recommendedName>
        <fullName evidence="10">Tol-Pal system protein TolR</fullName>
    </recommendedName>
</protein>
<evidence type="ECO:0000256" key="8">
    <source>
        <dbReference type="ARBA" id="ARBA00023136"/>
    </source>
</evidence>
<gene>
    <name evidence="10 11" type="primary">tolR</name>
    <name evidence="11" type="ORF">CWE14_12985</name>
</gene>
<comment type="subcellular location">
    <subcellularLocation>
        <location evidence="10">Cell inner membrane</location>
        <topology evidence="10">Single-pass membrane protein</topology>
    </subcellularLocation>
    <subcellularLocation>
        <location evidence="1">Cell membrane</location>
        <topology evidence="1">Single-pass membrane protein</topology>
    </subcellularLocation>
</comment>
<dbReference type="Pfam" id="PF02472">
    <property type="entry name" value="ExbD"/>
    <property type="match status" value="1"/>
</dbReference>
<proteinExistence type="inferred from homology"/>
<evidence type="ECO:0000313" key="11">
    <source>
        <dbReference type="EMBL" id="RUO30285.1"/>
    </source>
</evidence>
<dbReference type="InterPro" id="IPR014168">
    <property type="entry name" value="Tol-Pal_TolR"/>
</dbReference>
<sequence length="144" mass="15531">MQQVFPSRRKRRAVAEINVVPYIDVMLVLLIIFMITAPLLSQGVDVDLPQAEAQAIDSDDMQPLVASVDAEGRYYLNIGDSSEEPMSAVDLATLVAAHLQLEPETPVVVRGDGAVPYADVVQLMVVLQRAGAGSVGLMTRSPEK</sequence>
<dbReference type="Proteomes" id="UP000287823">
    <property type="component" value="Unassembled WGS sequence"/>
</dbReference>
<dbReference type="PANTHER" id="PTHR30558">
    <property type="entry name" value="EXBD MEMBRANE COMPONENT OF PMF-DRIVEN MACROMOLECULE IMPORT SYSTEM"/>
    <property type="match status" value="1"/>
</dbReference>
<dbReference type="HAMAP" id="MF_02203">
    <property type="entry name" value="TolR"/>
    <property type="match status" value="1"/>
</dbReference>
<evidence type="ECO:0000313" key="12">
    <source>
        <dbReference type="Proteomes" id="UP000287823"/>
    </source>
</evidence>